<protein>
    <submittedName>
        <fullName evidence="11">Helix-turn-helix domain-containing protein</fullName>
    </submittedName>
</protein>
<keyword evidence="4" id="KW-0808">Transferase</keyword>
<dbReference type="PROSITE" id="PS51100">
    <property type="entry name" value="PTS_EIIB_TYPE_3"/>
    <property type="match status" value="1"/>
</dbReference>
<dbReference type="InterPro" id="IPR010982">
    <property type="entry name" value="Lambda_DNA-bd_dom_sf"/>
</dbReference>
<dbReference type="InterPro" id="IPR036095">
    <property type="entry name" value="PTS_EIIB-like_sf"/>
</dbReference>
<dbReference type="PROSITE" id="PS50943">
    <property type="entry name" value="HTH_CROC1"/>
    <property type="match status" value="1"/>
</dbReference>
<comment type="caution">
    <text evidence="8">Lacks conserved residue(s) required for the propagation of feature annotation.</text>
</comment>
<dbReference type="EMBL" id="JAVBVO010000003">
    <property type="protein sequence ID" value="MDZ5759719.1"/>
    <property type="molecule type" value="Genomic_DNA"/>
</dbReference>
<evidence type="ECO:0000256" key="8">
    <source>
        <dbReference type="PROSITE-ProRule" id="PRU00423"/>
    </source>
</evidence>
<keyword evidence="5" id="KW-0598">Phosphotransferase system</keyword>
<evidence type="ECO:0000256" key="3">
    <source>
        <dbReference type="ARBA" id="ARBA00022597"/>
    </source>
</evidence>
<dbReference type="SUPFAM" id="SSF52794">
    <property type="entry name" value="PTS system IIB component-like"/>
    <property type="match status" value="1"/>
</dbReference>
<dbReference type="Pfam" id="PF02302">
    <property type="entry name" value="PTS_IIB"/>
    <property type="match status" value="1"/>
</dbReference>
<evidence type="ECO:0000256" key="6">
    <source>
        <dbReference type="ARBA" id="ARBA00022777"/>
    </source>
</evidence>
<evidence type="ECO:0000256" key="5">
    <source>
        <dbReference type="ARBA" id="ARBA00022683"/>
    </source>
</evidence>
<keyword evidence="7" id="KW-0238">DNA-binding</keyword>
<keyword evidence="1" id="KW-0813">Transport</keyword>
<dbReference type="SMART" id="SM00530">
    <property type="entry name" value="HTH_XRE"/>
    <property type="match status" value="1"/>
</dbReference>
<dbReference type="GO" id="GO:0008982">
    <property type="term" value="F:protein-N(PI)-phosphohistidine-sugar phosphotransferase activity"/>
    <property type="evidence" value="ECO:0007669"/>
    <property type="project" value="InterPro"/>
</dbReference>
<accession>A0AAW9K681</accession>
<keyword evidence="2" id="KW-0597">Phosphoprotein</keyword>
<dbReference type="PANTHER" id="PTHR46558">
    <property type="entry name" value="TRACRIPTIONAL REGULATORY PROTEIN-RELATED-RELATED"/>
    <property type="match status" value="1"/>
</dbReference>
<evidence type="ECO:0000259" key="10">
    <source>
        <dbReference type="PROSITE" id="PS51100"/>
    </source>
</evidence>
<gene>
    <name evidence="11" type="ORF">RAK27_13735</name>
</gene>
<evidence type="ECO:0000256" key="1">
    <source>
        <dbReference type="ARBA" id="ARBA00022448"/>
    </source>
</evidence>
<dbReference type="SUPFAM" id="SSF47413">
    <property type="entry name" value="lambda repressor-like DNA-binding domains"/>
    <property type="match status" value="1"/>
</dbReference>
<comment type="caution">
    <text evidence="11">The sequence shown here is derived from an EMBL/GenBank/DDBJ whole genome shotgun (WGS) entry which is preliminary data.</text>
</comment>
<feature type="domain" description="HTH cro/C1-type" evidence="9">
    <location>
        <begin position="8"/>
        <end position="62"/>
    </location>
</feature>
<evidence type="ECO:0000256" key="2">
    <source>
        <dbReference type="ARBA" id="ARBA00022553"/>
    </source>
</evidence>
<dbReference type="InterPro" id="IPR003501">
    <property type="entry name" value="PTS_EIIB_2/3"/>
</dbReference>
<dbReference type="RefSeq" id="WP_187958066.1">
    <property type="nucleotide sequence ID" value="NZ_JAVBVO010000003.1"/>
</dbReference>
<dbReference type="Gene3D" id="1.10.260.40">
    <property type="entry name" value="lambda repressor-like DNA-binding domains"/>
    <property type="match status" value="1"/>
</dbReference>
<organism evidence="11 12">
    <name type="scientific">Carnobacterium maltaromaticum</name>
    <name type="common">Carnobacterium piscicola</name>
    <dbReference type="NCBI Taxonomy" id="2751"/>
    <lineage>
        <taxon>Bacteria</taxon>
        <taxon>Bacillati</taxon>
        <taxon>Bacillota</taxon>
        <taxon>Bacilli</taxon>
        <taxon>Lactobacillales</taxon>
        <taxon>Carnobacteriaceae</taxon>
        <taxon>Carnobacterium</taxon>
    </lineage>
</organism>
<sequence>MLEIGKKIKELRLSKKLTQKDLAKILNVTPQAISKWERNESNPDIQMLVTLSKYFNISVDDILGNKNENFFGSFISKIKGNKKMEKVTKKNQREDFENTENEKKVLIFDIVFSLISDEGQIQTQFLTSKLELLFKKSNENITVKTYSSDKVDQYGAQADVLLLVPTFGYAKDELEKKFPGTPILVISKKDYGMLNVEELSNKIIDLLG</sequence>
<dbReference type="Pfam" id="PF01381">
    <property type="entry name" value="HTH_3"/>
    <property type="match status" value="1"/>
</dbReference>
<evidence type="ECO:0000256" key="4">
    <source>
        <dbReference type="ARBA" id="ARBA00022679"/>
    </source>
</evidence>
<dbReference type="GO" id="GO:0016301">
    <property type="term" value="F:kinase activity"/>
    <property type="evidence" value="ECO:0007669"/>
    <property type="project" value="UniProtKB-KW"/>
</dbReference>
<feature type="domain" description="PTS EIIB type-3" evidence="10">
    <location>
        <begin position="110"/>
        <end position="208"/>
    </location>
</feature>
<evidence type="ECO:0000256" key="7">
    <source>
        <dbReference type="ARBA" id="ARBA00023125"/>
    </source>
</evidence>
<reference evidence="11" key="1">
    <citation type="submission" date="2023-08" db="EMBL/GenBank/DDBJ databases">
        <title>Genomic characterization of piscicolin 126 produced by Carnobacterium maltaromaticum CM22 strain isolated from salmon (Salmo salar).</title>
        <authorList>
            <person name="Gonzalez-Gragera E."/>
            <person name="Garcia-Lopez J.D."/>
            <person name="Teso-Perez C."/>
            <person name="Gimenez-Hernandez I."/>
            <person name="Peralta-Sanchez J.M."/>
            <person name="Valdivia E."/>
            <person name="Montalban-Lopez M."/>
            <person name="Martin-Platero A.M."/>
            <person name="Banos A."/>
            <person name="Martinez-Bueno M."/>
        </authorList>
    </citation>
    <scope>NUCLEOTIDE SEQUENCE</scope>
    <source>
        <strain evidence="11">CM22</strain>
    </source>
</reference>
<dbReference type="Gene3D" id="3.40.50.2300">
    <property type="match status" value="1"/>
</dbReference>
<keyword evidence="3" id="KW-0762">Sugar transport</keyword>
<dbReference type="PANTHER" id="PTHR46558:SF11">
    <property type="entry name" value="HTH-TYPE TRANSCRIPTIONAL REGULATOR XRE"/>
    <property type="match status" value="1"/>
</dbReference>
<name>A0AAW9K681_CARML</name>
<proteinExistence type="predicted"/>
<evidence type="ECO:0000313" key="11">
    <source>
        <dbReference type="EMBL" id="MDZ5759719.1"/>
    </source>
</evidence>
<evidence type="ECO:0000313" key="12">
    <source>
        <dbReference type="Proteomes" id="UP001290462"/>
    </source>
</evidence>
<keyword evidence="6" id="KW-0418">Kinase</keyword>
<dbReference type="GO" id="GO:0009401">
    <property type="term" value="P:phosphoenolpyruvate-dependent sugar phosphotransferase system"/>
    <property type="evidence" value="ECO:0007669"/>
    <property type="project" value="UniProtKB-KW"/>
</dbReference>
<dbReference type="GO" id="GO:0003677">
    <property type="term" value="F:DNA binding"/>
    <property type="evidence" value="ECO:0007669"/>
    <property type="project" value="UniProtKB-KW"/>
</dbReference>
<dbReference type="InterPro" id="IPR013012">
    <property type="entry name" value="PTS_EIIB_3"/>
</dbReference>
<dbReference type="AlphaFoldDB" id="A0AAW9K681"/>
<dbReference type="Proteomes" id="UP001290462">
    <property type="component" value="Unassembled WGS sequence"/>
</dbReference>
<evidence type="ECO:0000259" key="9">
    <source>
        <dbReference type="PROSITE" id="PS50943"/>
    </source>
</evidence>
<dbReference type="CDD" id="cd00093">
    <property type="entry name" value="HTH_XRE"/>
    <property type="match status" value="1"/>
</dbReference>
<dbReference type="InterPro" id="IPR001387">
    <property type="entry name" value="Cro/C1-type_HTH"/>
</dbReference>